<gene>
    <name evidence="2" type="ORF">METZ01_LOCUS317090</name>
</gene>
<evidence type="ECO:0000313" key="2">
    <source>
        <dbReference type="EMBL" id="SVC64236.1"/>
    </source>
</evidence>
<protein>
    <submittedName>
        <fullName evidence="2">Uncharacterized protein</fullName>
    </submittedName>
</protein>
<reference evidence="2" key="1">
    <citation type="submission" date="2018-05" db="EMBL/GenBank/DDBJ databases">
        <authorList>
            <person name="Lanie J.A."/>
            <person name="Ng W.-L."/>
            <person name="Kazmierczak K.M."/>
            <person name="Andrzejewski T.M."/>
            <person name="Davidsen T.M."/>
            <person name="Wayne K.J."/>
            <person name="Tettelin H."/>
            <person name="Glass J.I."/>
            <person name="Rusch D."/>
            <person name="Podicherti R."/>
            <person name="Tsui H.-C.T."/>
            <person name="Winkler M.E."/>
        </authorList>
    </citation>
    <scope>NUCLEOTIDE SEQUENCE</scope>
</reference>
<dbReference type="AlphaFoldDB" id="A0A382NT33"/>
<accession>A0A382NT33</accession>
<proteinExistence type="predicted"/>
<keyword evidence="1" id="KW-1133">Transmembrane helix</keyword>
<dbReference type="EMBL" id="UINC01102535">
    <property type="protein sequence ID" value="SVC64236.1"/>
    <property type="molecule type" value="Genomic_DNA"/>
</dbReference>
<name>A0A382NT33_9ZZZZ</name>
<organism evidence="2">
    <name type="scientific">marine metagenome</name>
    <dbReference type="NCBI Taxonomy" id="408172"/>
    <lineage>
        <taxon>unclassified sequences</taxon>
        <taxon>metagenomes</taxon>
        <taxon>ecological metagenomes</taxon>
    </lineage>
</organism>
<keyword evidence="1" id="KW-0812">Transmembrane</keyword>
<keyword evidence="1" id="KW-0472">Membrane</keyword>
<evidence type="ECO:0000256" key="1">
    <source>
        <dbReference type="SAM" id="Phobius"/>
    </source>
</evidence>
<sequence length="33" mass="3613">MNKRTIWGLVIGAALAGFTIAVIEIFGLDVYLF</sequence>
<feature type="transmembrane region" description="Helical" evidence="1">
    <location>
        <begin position="6"/>
        <end position="32"/>
    </location>
</feature>